<dbReference type="GO" id="GO:0051539">
    <property type="term" value="F:4 iron, 4 sulfur cluster binding"/>
    <property type="evidence" value="ECO:0007669"/>
    <property type="project" value="UniProtKB-UniRule"/>
</dbReference>
<evidence type="ECO:0000256" key="14">
    <source>
        <dbReference type="RuleBase" id="RU366072"/>
    </source>
</evidence>
<keyword evidence="10" id="KW-0484">Methanogenesis</keyword>
<dbReference type="EC" id="1.8.-.-" evidence="14"/>
<dbReference type="Gene3D" id="3.50.50.60">
    <property type="entry name" value="FAD/NAD(P)-binding domain"/>
    <property type="match status" value="1"/>
</dbReference>
<keyword evidence="17" id="KW-1185">Reference proteome</keyword>
<dbReference type="Pfam" id="PF13187">
    <property type="entry name" value="Fer4_9"/>
    <property type="match status" value="1"/>
</dbReference>
<evidence type="ECO:0000256" key="9">
    <source>
        <dbReference type="ARBA" id="ARBA00022827"/>
    </source>
</evidence>
<evidence type="ECO:0000259" key="15">
    <source>
        <dbReference type="PROSITE" id="PS51379"/>
    </source>
</evidence>
<evidence type="ECO:0000256" key="3">
    <source>
        <dbReference type="ARBA" id="ARBA00004808"/>
    </source>
</evidence>
<dbReference type="AlphaFoldDB" id="A0A1G5W1Q8"/>
<feature type="domain" description="4Fe-4S ferredoxin-type" evidence="15">
    <location>
        <begin position="305"/>
        <end position="334"/>
    </location>
</feature>
<evidence type="ECO:0000313" key="16">
    <source>
        <dbReference type="EMBL" id="SDA51948.1"/>
    </source>
</evidence>
<evidence type="ECO:0000256" key="6">
    <source>
        <dbReference type="ARBA" id="ARBA00022630"/>
    </source>
</evidence>
<comment type="pathway">
    <text evidence="3 14">Cofactor metabolism; coenzyme M-coenzyme B heterodisulfide reduction; coenzyme B and coenzyme M from coenzyme M-coenzyme B heterodisulfide: step 1/1.</text>
</comment>
<dbReference type="SUPFAM" id="SSF51905">
    <property type="entry name" value="FAD/NAD(P)-binding domain"/>
    <property type="match status" value="1"/>
</dbReference>
<dbReference type="STRING" id="230361.sm9_2251"/>
<evidence type="ECO:0000256" key="8">
    <source>
        <dbReference type="ARBA" id="ARBA00022737"/>
    </source>
</evidence>
<dbReference type="GO" id="GO:0046872">
    <property type="term" value="F:metal ion binding"/>
    <property type="evidence" value="ECO:0007669"/>
    <property type="project" value="UniProtKB-KW"/>
</dbReference>
<dbReference type="Proteomes" id="UP000323439">
    <property type="component" value="Unassembled WGS sequence"/>
</dbReference>
<evidence type="ECO:0000256" key="2">
    <source>
        <dbReference type="ARBA" id="ARBA00003406"/>
    </source>
</evidence>
<dbReference type="PANTHER" id="PTHR43498">
    <property type="entry name" value="FERREDOXIN:COB-COM HETERODISULFIDE REDUCTASE SUBUNIT A"/>
    <property type="match status" value="1"/>
</dbReference>
<dbReference type="PROSITE" id="PS00198">
    <property type="entry name" value="4FE4S_FER_1"/>
    <property type="match status" value="4"/>
</dbReference>
<reference evidence="16 17" key="1">
    <citation type="submission" date="2016-10" db="EMBL/GenBank/DDBJ databases">
        <authorList>
            <person name="Varghese N."/>
            <person name="Submissions S."/>
        </authorList>
    </citation>
    <scope>NUCLEOTIDE SEQUENCE [LARGE SCALE GENOMIC DNA]</scope>
    <source>
        <strain evidence="16 17">DSM 16643</strain>
    </source>
</reference>
<dbReference type="EMBL" id="FMXB01000007">
    <property type="protein sequence ID" value="SDA51948.1"/>
    <property type="molecule type" value="Genomic_DNA"/>
</dbReference>
<keyword evidence="6 14" id="KW-0285">Flavoprotein</keyword>
<feature type="domain" description="4Fe-4S ferredoxin-type" evidence="15">
    <location>
        <begin position="628"/>
        <end position="657"/>
    </location>
</feature>
<comment type="function">
    <text evidence="2 14">Part of a complex that catalyzes the reversible reduction of CoM-S-S-CoB to the thiol-coenzymes H-S-CoM (coenzyme M) and H-S-CoB (coenzyme B).</text>
</comment>
<dbReference type="InterPro" id="IPR017896">
    <property type="entry name" value="4Fe4S_Fe-S-bd"/>
</dbReference>
<dbReference type="Pfam" id="PF12838">
    <property type="entry name" value="Fer4_7"/>
    <property type="match status" value="1"/>
</dbReference>
<dbReference type="InterPro" id="IPR039650">
    <property type="entry name" value="HdrA-like"/>
</dbReference>
<evidence type="ECO:0000313" key="17">
    <source>
        <dbReference type="Proteomes" id="UP000323439"/>
    </source>
</evidence>
<dbReference type="InterPro" id="IPR036188">
    <property type="entry name" value="FAD/NAD-bd_sf"/>
</dbReference>
<comment type="cofactor">
    <cofactor evidence="14">
        <name>[4Fe-4S] cluster</name>
        <dbReference type="ChEBI" id="CHEBI:49883"/>
    </cofactor>
</comment>
<sequence length="675" mass="73714">MLDNFAHLYKVKIMAEENRDNNEELRIGVYVCHCGVNIGGVVDCPEVAEYAKTLPGVVHATDYKYMCSDPGQALIQEDIKEKNLNRIVVAACSPRLHEPTFRRCVEEAGLNKFLFEFANLREQDSWVHMELPEEATAKAKDLTRMAVAKARLLEPLEATKVAVDKKALVIGGGVAGIQTALDLGDMGFKTYMVERNPTIGGRMGQLDKTFPTLDCSMCILAPKMVDAFKHENIELISYAEVKEVDGYIGNFKVKVEKKPRYVDEALCTGCGACQEACPIEIPNYYDEGVGMVKAAYIPFPQAVPLCATIDKDYCIECNLCVQACGPEAIDHNQQVEEIDLEVGTIIAAIGYDPFDPSGIYQYGYGRYSNVITAMEIERMINASGPTGGHVIKPSDGIEPKRVAFIHCVGSRDEQIGKPYCSRVCCMYSMKNAQLCIDHEPDTEVTCYYMDIRSFGKGYEEFYKTSQEKYGIEFIRGRPAQIFENDDLTLTIRAEDTLLGKVTEYTYDLVVLSVGLEHSAGSDELRQTLGVSKSADGFYMEAHPKLRPVDTLTDGVYIAGVAQGPKDIPDSVAQGSAAASRAAIPMAKGQVEIEPIVARTDEGICGACEVCVELCPFGAISIVADAGSNHAEINTALCKGCGTCVGACPSGAMDQQHFKTDQIMAQISAALEDIGK</sequence>
<dbReference type="InterPro" id="IPR017900">
    <property type="entry name" value="4Fe4S_Fe_S_CS"/>
</dbReference>
<dbReference type="FunFam" id="3.50.50.60:FF:000644">
    <property type="entry name" value="H(2):CoB-CoM heterodisulfide,ferredoxin reductase subunit A"/>
    <property type="match status" value="1"/>
</dbReference>
<comment type="cofactor">
    <cofactor evidence="1 14">
        <name>FAD</name>
        <dbReference type="ChEBI" id="CHEBI:57692"/>
    </cofactor>
</comment>
<dbReference type="GO" id="GO:0015948">
    <property type="term" value="P:methanogenesis"/>
    <property type="evidence" value="ECO:0007669"/>
    <property type="project" value="UniProtKB-KW"/>
</dbReference>
<evidence type="ECO:0000256" key="13">
    <source>
        <dbReference type="ARBA" id="ARBA00023014"/>
    </source>
</evidence>
<evidence type="ECO:0000256" key="10">
    <source>
        <dbReference type="ARBA" id="ARBA00022994"/>
    </source>
</evidence>
<accession>A0A1G5W1Q8</accession>
<dbReference type="PANTHER" id="PTHR43498:SF1">
    <property type="entry name" value="COB--COM HETERODISULFIDE REDUCTASE IRON-SULFUR SUBUNIT A"/>
    <property type="match status" value="1"/>
</dbReference>
<keyword evidence="11 14" id="KW-0560">Oxidoreductase</keyword>
<gene>
    <name evidence="16" type="ORF">SAMN02910315_01067</name>
</gene>
<dbReference type="Gene3D" id="3.30.70.20">
    <property type="match status" value="2"/>
</dbReference>
<protein>
    <recommendedName>
        <fullName evidence="14">CoB--CoM heterodisulfide reductase iron-sulfur subunit A</fullName>
        <ecNumber evidence="14">1.8.-.-</ecNumber>
    </recommendedName>
</protein>
<evidence type="ECO:0000256" key="5">
    <source>
        <dbReference type="ARBA" id="ARBA00022485"/>
    </source>
</evidence>
<comment type="similarity">
    <text evidence="4 14">Belongs to the HdrA family.</text>
</comment>
<dbReference type="PROSITE" id="PS51379">
    <property type="entry name" value="4FE4S_FER_2"/>
    <property type="match status" value="4"/>
</dbReference>
<feature type="domain" description="4Fe-4S ferredoxin-type" evidence="15">
    <location>
        <begin position="595"/>
        <end position="624"/>
    </location>
</feature>
<evidence type="ECO:0000256" key="11">
    <source>
        <dbReference type="ARBA" id="ARBA00023002"/>
    </source>
</evidence>
<dbReference type="UniPathway" id="UPA00647">
    <property type="reaction ID" value="UER00700"/>
</dbReference>
<keyword evidence="9 14" id="KW-0274">FAD</keyword>
<evidence type="ECO:0000256" key="1">
    <source>
        <dbReference type="ARBA" id="ARBA00001974"/>
    </source>
</evidence>
<keyword evidence="12 14" id="KW-0408">Iron</keyword>
<keyword evidence="5 14" id="KW-0004">4Fe-4S</keyword>
<evidence type="ECO:0000256" key="7">
    <source>
        <dbReference type="ARBA" id="ARBA00022723"/>
    </source>
</evidence>
<proteinExistence type="inferred from homology"/>
<comment type="subunit">
    <text evidence="14">The ferredoxin:CoB-CoM heterodisulfide reductase is composed of three subunits; HdrA, HdrB and HdrC.</text>
</comment>
<keyword evidence="13 14" id="KW-0411">Iron-sulfur</keyword>
<name>A0A1G5W1Q8_9EURY</name>
<dbReference type="GO" id="GO:0016491">
    <property type="term" value="F:oxidoreductase activity"/>
    <property type="evidence" value="ECO:0007669"/>
    <property type="project" value="UniProtKB-UniRule"/>
</dbReference>
<evidence type="ECO:0000256" key="4">
    <source>
        <dbReference type="ARBA" id="ARBA00006561"/>
    </source>
</evidence>
<keyword evidence="7 14" id="KW-0479">Metal-binding</keyword>
<evidence type="ECO:0000256" key="12">
    <source>
        <dbReference type="ARBA" id="ARBA00023004"/>
    </source>
</evidence>
<keyword evidence="8" id="KW-0677">Repeat</keyword>
<dbReference type="SUPFAM" id="SSF54862">
    <property type="entry name" value="4Fe-4S ferredoxins"/>
    <property type="match status" value="1"/>
</dbReference>
<feature type="domain" description="4Fe-4S ferredoxin-type" evidence="15">
    <location>
        <begin position="257"/>
        <end position="287"/>
    </location>
</feature>
<organism evidence="16 17">
    <name type="scientific">Methanobrevibacter millerae</name>
    <dbReference type="NCBI Taxonomy" id="230361"/>
    <lineage>
        <taxon>Archaea</taxon>
        <taxon>Methanobacteriati</taxon>
        <taxon>Methanobacteriota</taxon>
        <taxon>Methanomada group</taxon>
        <taxon>Methanobacteria</taxon>
        <taxon>Methanobacteriales</taxon>
        <taxon>Methanobacteriaceae</taxon>
        <taxon>Methanobrevibacter</taxon>
    </lineage>
</organism>